<feature type="region of interest" description="Disordered" evidence="10">
    <location>
        <begin position="1777"/>
        <end position="1799"/>
    </location>
</feature>
<keyword evidence="4" id="KW-0479">Metal-binding</keyword>
<feature type="coiled-coil region" evidence="9">
    <location>
        <begin position="149"/>
        <end position="178"/>
    </location>
</feature>
<dbReference type="InterPro" id="IPR017884">
    <property type="entry name" value="SANT_dom"/>
</dbReference>
<evidence type="ECO:0000256" key="4">
    <source>
        <dbReference type="ARBA" id="ARBA00022723"/>
    </source>
</evidence>
<evidence type="ECO:0000259" key="13">
    <source>
        <dbReference type="PROSITE" id="PS51294"/>
    </source>
</evidence>
<dbReference type="GO" id="GO:0003677">
    <property type="term" value="F:DNA binding"/>
    <property type="evidence" value="ECO:0007669"/>
    <property type="project" value="UniProtKB-KW"/>
</dbReference>
<evidence type="ECO:0000259" key="11">
    <source>
        <dbReference type="PROSITE" id="PS50090"/>
    </source>
</evidence>
<dbReference type="GO" id="GO:0000785">
    <property type="term" value="C:chromatin"/>
    <property type="evidence" value="ECO:0007669"/>
    <property type="project" value="TreeGrafter"/>
</dbReference>
<keyword evidence="7" id="KW-0238">DNA-binding</keyword>
<keyword evidence="3" id="KW-0678">Repressor</keyword>
<dbReference type="PROSITE" id="PS50090">
    <property type="entry name" value="MYB_LIKE"/>
    <property type="match status" value="1"/>
</dbReference>
<dbReference type="PANTHER" id="PTHR13992:SF39">
    <property type="entry name" value="SMRTER, ISOFORM G"/>
    <property type="match status" value="1"/>
</dbReference>
<evidence type="ECO:0000256" key="2">
    <source>
        <dbReference type="ARBA" id="ARBA00010097"/>
    </source>
</evidence>
<dbReference type="EMBL" id="UZAD01000026">
    <property type="protein sequence ID" value="VDN81736.1"/>
    <property type="molecule type" value="Genomic_DNA"/>
</dbReference>
<dbReference type="PROSITE" id="PS51293">
    <property type="entry name" value="SANT"/>
    <property type="match status" value="1"/>
</dbReference>
<protein>
    <submittedName>
        <fullName evidence="16">SANT domain-containing protein</fullName>
    </submittedName>
</protein>
<evidence type="ECO:0000313" key="16">
    <source>
        <dbReference type="WBParaSite" id="BPAG_0000054901-mRNA-1"/>
    </source>
</evidence>
<evidence type="ECO:0000313" key="15">
    <source>
        <dbReference type="Proteomes" id="UP000278627"/>
    </source>
</evidence>
<feature type="coiled-coil region" evidence="9">
    <location>
        <begin position="1349"/>
        <end position="1379"/>
    </location>
</feature>
<dbReference type="SUPFAM" id="SSF46689">
    <property type="entry name" value="Homeodomain-like"/>
    <property type="match status" value="2"/>
</dbReference>
<dbReference type="PROSITE" id="PS51294">
    <property type="entry name" value="HTH_MYB"/>
    <property type="match status" value="1"/>
</dbReference>
<dbReference type="Pfam" id="PF00249">
    <property type="entry name" value="Myb_DNA-binding"/>
    <property type="match status" value="2"/>
</dbReference>
<feature type="region of interest" description="Disordered" evidence="10">
    <location>
        <begin position="855"/>
        <end position="878"/>
    </location>
</feature>
<evidence type="ECO:0000256" key="6">
    <source>
        <dbReference type="ARBA" id="ARBA00022833"/>
    </source>
</evidence>
<feature type="compositionally biased region" description="Polar residues" evidence="10">
    <location>
        <begin position="1913"/>
        <end position="1932"/>
    </location>
</feature>
<feature type="region of interest" description="Disordered" evidence="10">
    <location>
        <begin position="305"/>
        <end position="328"/>
    </location>
</feature>
<proteinExistence type="inferred from homology"/>
<feature type="compositionally biased region" description="Polar residues" evidence="10">
    <location>
        <begin position="1892"/>
        <end position="1902"/>
    </location>
</feature>
<comment type="similarity">
    <text evidence="2">Belongs to the N-CoR nuclear receptor corepressors family.</text>
</comment>
<keyword evidence="9" id="KW-0175">Coiled coil</keyword>
<feature type="compositionally biased region" description="Low complexity" evidence="10">
    <location>
        <begin position="973"/>
        <end position="985"/>
    </location>
</feature>
<keyword evidence="15" id="KW-1185">Reference proteome</keyword>
<dbReference type="GO" id="GO:0032991">
    <property type="term" value="C:protein-containing complex"/>
    <property type="evidence" value="ECO:0007669"/>
    <property type="project" value="UniProtKB-ARBA"/>
</dbReference>
<feature type="domain" description="SANT" evidence="12">
    <location>
        <begin position="576"/>
        <end position="623"/>
    </location>
</feature>
<keyword evidence="5" id="KW-0863">Zinc-finger</keyword>
<reference evidence="16" key="1">
    <citation type="submission" date="2016-04" db="UniProtKB">
        <authorList>
            <consortium name="WormBaseParasite"/>
        </authorList>
    </citation>
    <scope>IDENTIFICATION</scope>
</reference>
<feature type="region of interest" description="Disordered" evidence="10">
    <location>
        <begin position="1546"/>
        <end position="1577"/>
    </location>
</feature>
<dbReference type="GO" id="GO:0008270">
    <property type="term" value="F:zinc ion binding"/>
    <property type="evidence" value="ECO:0007669"/>
    <property type="project" value="UniProtKB-KW"/>
</dbReference>
<evidence type="ECO:0000256" key="5">
    <source>
        <dbReference type="ARBA" id="ARBA00022771"/>
    </source>
</evidence>
<keyword evidence="8" id="KW-0539">Nucleus</keyword>
<evidence type="ECO:0000313" key="14">
    <source>
        <dbReference type="EMBL" id="VDN81736.1"/>
    </source>
</evidence>
<evidence type="ECO:0000256" key="7">
    <source>
        <dbReference type="ARBA" id="ARBA00023125"/>
    </source>
</evidence>
<feature type="compositionally biased region" description="Acidic residues" evidence="10">
    <location>
        <begin position="862"/>
        <end position="872"/>
    </location>
</feature>
<dbReference type="InterPro" id="IPR001005">
    <property type="entry name" value="SANT/Myb"/>
</dbReference>
<dbReference type="FunFam" id="1.10.10.60:FF:000012">
    <property type="entry name" value="Metastasis-associated 1 family, member 3"/>
    <property type="match status" value="1"/>
</dbReference>
<feature type="region of interest" description="Disordered" evidence="10">
    <location>
        <begin position="1891"/>
        <end position="1932"/>
    </location>
</feature>
<organism evidence="16">
    <name type="scientific">Brugia pahangi</name>
    <name type="common">Filarial nematode worm</name>
    <dbReference type="NCBI Taxonomy" id="6280"/>
    <lineage>
        <taxon>Eukaryota</taxon>
        <taxon>Metazoa</taxon>
        <taxon>Ecdysozoa</taxon>
        <taxon>Nematoda</taxon>
        <taxon>Chromadorea</taxon>
        <taxon>Rhabditida</taxon>
        <taxon>Spirurina</taxon>
        <taxon>Spiruromorpha</taxon>
        <taxon>Filarioidea</taxon>
        <taxon>Onchocercidae</taxon>
        <taxon>Brugia</taxon>
    </lineage>
</organism>
<sequence length="2012" mass="222524">MVFGCRSNALYPSIVFIVPHHVLLCLRLIIWHRMQIIHFGECDKSLRTMFPTGNPPFTAPNAQQNANNSMNLAAALYLHPSLGITNQAYTQFYQQAQSQAQLTQQQQQQHLQRQFEQLVVAQAAQNAHLQAIQQQQQQQQQHAFQTQQAQAQNQKMQVAQQQAQLQQSQAQAVQIQRLNALRQSNQQMSHSPSMRGSTPGAIKSRQEIQAEVDARRRRSLIADFMVATNSATFLDERRRSDSIGGGILGEMKKSETMGSEFSMIADETTERKKNSITDHLEAVEKEKKLVDSQITIIQRKKEQYENELSKISSDSTDNDKENDDSTEDIDSMSLVERIYTENRKKAFRSEAQMPAHLLPSAATVPQYRNPWDSPLVQETIERYKMVKPYLVKMLTEHRQNDLLAQKYQTEKYNMMYTEWLKKDERYCKKTIERYKMVKPYLVKMLTEHRQNDLLAQKYQTEKYNMMYTEWLKKDERYCKSQKKIARDEKHREIFEKTFPELKKTREERERCGRIGLLSTEQLEQEDEYKRRRAAAALPPIMMNSRMRSAPFYIDLNGVVLDALEDHNAHIEYFLGKWTDDEKKTFREQIVTYGKNFAAIAEFLDRKSVKDCVLYYYLTKKRQNYKALMGKKRKKPPRCYKPPVMPRLEEIALKAPQAANDVTIVGSRELECCICKAKVNSGSNTGRILTRLTLDASGYDASSANEIDICVCQKCKAKGIKPKTVTRCQIGTCHNPRRKVKPTRPMPVKWKLITDEQKQFLMHQMLIPEDILKCCPACHKKISKQLDMLIAGELEEEMALWKKSSVAIWSSEEVETLRAAVTSVGEKDWSTVAEKMSNKYSAKQCREQYEKIHAMGSVKKEAESEDDVSEDDKENPQLQQATVAVKNDIAETEADPSGESSASADEAAIQDDCVILLPPLAKSPSTQLYKPRFRGTSGLSSEVLSVSSSHLHLSQVGKESEVMSSPLTYRKSDASVSSSSDLSNADDVTKTTSLPPQSSFVGSALLATLTSSTPDSMPTRSAQLDIDRLPQYSVSITRSSTSAVTQSASSALGNIVKGSITQGTPVMKPPSSPTPSNDLLLEKMKQMQMLSAGTVATGASLAAAVAAASNIATSSNPPIPAPALQPNANASAALPFLQNSLAAAAAAAFPTAGADPNMSSLAAFYNQFAAMDPAMQYAMTMKIMQQAAQQHEYERRLAALRASSVVDQYRQQALALGLSEQQQQQQVQNSHQQQQMNALANDQAKLLLWQQLMQQSTIKPLQQQTVSQAVNLQRTAAANTLLAAASTSVHPSVAAHLSAQPNVEQQQQQAKQLIASATPSTAISTNMTGRVATGNTEPQRTNVQPLSSTASQLYNDFRNAEQMRKELDENMRQLEAQQKLVKHFLCRGTTKQEEIRYIEQQRRRVVEEEARIGDELSRVSQIEYPRALRSQDVEAVRVHLQTIERLKERRTAMQHYLRAYDEGLKALSGRNALTSTPSSGVIVRGICDERTTVGVGPVSKGAMKEFPPSVTRIGVTPSSSQAVSGQSLIGIKRTLNDSALATAVEGRLPRQSTSSDSAALEECTKNRSSRIDPLSRKGLDSTMFDSGQTSHLLRQHGHNISFDEEFNRAEHRNMQNSCEIKRKSGIHTVYLPSVSDVHHAPSVKTSAGSQKRVGSPTITATAHFTCTTPNNSAPTSPYSQPLTSSVASVSISRTSPAQQQQHFPHFVPTLPQHQTRFSPLQSTSAPASAAISSHGLPATTILGRPVVSPVSSYTSGMHTPVPTLVSPRTPISINPNLSNSHSAHVSPCNSSSLRAPTPTTSSPFQLSVLGTLSPNVSSQSMSGTSTFQTSAVIPGNTLSASVPSLLVTNMEDISDGGAKTITNVAEVRCISLPKSISYSDFVQLRQNEEKSTFVENQQRSSEPTAVANYEPLSPDTSDVAPTSQTGTSTDQATNLPLFSFLNLPDSGNGTLSAPTIRPVISPDDSSSNMRNIPTGNIIPPQLTTTTVTTSGNIMLPIKPPPQPTYEPLSDDDD</sequence>
<name>A0A158PPZ2_BRUPA</name>
<feature type="domain" description="HTH myb-type" evidence="13">
    <location>
        <begin position="808"/>
        <end position="861"/>
    </location>
</feature>
<dbReference type="GO" id="GO:0005654">
    <property type="term" value="C:nucleoplasm"/>
    <property type="evidence" value="ECO:0007669"/>
    <property type="project" value="UniProtKB-ARBA"/>
</dbReference>
<dbReference type="GO" id="GO:0006357">
    <property type="term" value="P:regulation of transcription by RNA polymerase II"/>
    <property type="evidence" value="ECO:0007669"/>
    <property type="project" value="TreeGrafter"/>
</dbReference>
<dbReference type="InterPro" id="IPR051571">
    <property type="entry name" value="N-CoR_corepressor"/>
</dbReference>
<comment type="subcellular location">
    <subcellularLocation>
        <location evidence="1">Nucleus</location>
    </subcellularLocation>
</comment>
<dbReference type="InterPro" id="IPR009057">
    <property type="entry name" value="Homeodomain-like_sf"/>
</dbReference>
<evidence type="ECO:0000256" key="10">
    <source>
        <dbReference type="SAM" id="MobiDB-lite"/>
    </source>
</evidence>
<dbReference type="PANTHER" id="PTHR13992">
    <property type="entry name" value="NUCLEAR RECEPTOR CO-REPRESSOR RELATED NCOR"/>
    <property type="match status" value="1"/>
</dbReference>
<evidence type="ECO:0000256" key="3">
    <source>
        <dbReference type="ARBA" id="ARBA00022491"/>
    </source>
</evidence>
<dbReference type="Gene3D" id="1.10.10.60">
    <property type="entry name" value="Homeodomain-like"/>
    <property type="match status" value="2"/>
</dbReference>
<evidence type="ECO:0000256" key="8">
    <source>
        <dbReference type="ARBA" id="ARBA00023242"/>
    </source>
</evidence>
<feature type="domain" description="Myb-like" evidence="11">
    <location>
        <begin position="808"/>
        <end position="852"/>
    </location>
</feature>
<keyword evidence="6" id="KW-0862">Zinc</keyword>
<dbReference type="Proteomes" id="UP000278627">
    <property type="component" value="Unassembled WGS sequence"/>
</dbReference>
<dbReference type="InterPro" id="IPR017930">
    <property type="entry name" value="Myb_dom"/>
</dbReference>
<evidence type="ECO:0000256" key="9">
    <source>
        <dbReference type="SAM" id="Coils"/>
    </source>
</evidence>
<feature type="region of interest" description="Disordered" evidence="10">
    <location>
        <begin position="1990"/>
        <end position="2012"/>
    </location>
</feature>
<dbReference type="WBParaSite" id="BPAG_0000054901-mRNA-1">
    <property type="protein sequence ID" value="BPAG_0000054901-mRNA-1"/>
    <property type="gene ID" value="BPAG_0000054901"/>
</dbReference>
<accession>A0A158PPZ2</accession>
<feature type="compositionally biased region" description="Basic and acidic residues" evidence="10">
    <location>
        <begin position="1561"/>
        <end position="1577"/>
    </location>
</feature>
<gene>
    <name evidence="14" type="ORF">BPAG_LOCUS550</name>
</gene>
<feature type="region of interest" description="Disordered" evidence="10">
    <location>
        <begin position="971"/>
        <end position="993"/>
    </location>
</feature>
<evidence type="ECO:0000259" key="12">
    <source>
        <dbReference type="PROSITE" id="PS51293"/>
    </source>
</evidence>
<dbReference type="SMART" id="SM00717">
    <property type="entry name" value="SANT"/>
    <property type="match status" value="2"/>
</dbReference>
<dbReference type="STRING" id="6280.A0A158PPZ2"/>
<dbReference type="CDD" id="cd00167">
    <property type="entry name" value="SANT"/>
    <property type="match status" value="1"/>
</dbReference>
<evidence type="ECO:0000256" key="1">
    <source>
        <dbReference type="ARBA" id="ARBA00004123"/>
    </source>
</evidence>
<reference evidence="14 15" key="2">
    <citation type="submission" date="2018-11" db="EMBL/GenBank/DDBJ databases">
        <authorList>
            <consortium name="Pathogen Informatics"/>
        </authorList>
    </citation>
    <scope>NUCLEOTIDE SEQUENCE [LARGE SCALE GENOMIC DNA]</scope>
</reference>